<dbReference type="EMBL" id="CAJGYM010000008">
    <property type="protein sequence ID" value="CAD6188427.1"/>
    <property type="molecule type" value="Genomic_DNA"/>
</dbReference>
<gene>
    <name evidence="8" type="ORF">CAUJ_LOCUS4346</name>
</gene>
<evidence type="ECO:0000256" key="4">
    <source>
        <dbReference type="ARBA" id="ARBA00023128"/>
    </source>
</evidence>
<dbReference type="AlphaFoldDB" id="A0A8S1GYW9"/>
<dbReference type="CDD" id="cd23701">
    <property type="entry name" value="At1g26750"/>
    <property type="match status" value="1"/>
</dbReference>
<evidence type="ECO:0000256" key="6">
    <source>
        <dbReference type="ARBA" id="ARBA00035137"/>
    </source>
</evidence>
<comment type="subcellular location">
    <subcellularLocation>
        <location evidence="1">Mitochondrion</location>
    </subcellularLocation>
</comment>
<sequence>MSSFITRTERSGNIFFRVTGLIRAGQLKWNERPLWYDVYAASPPITPPDWNVKLPKSDEPVRSIFYDEDIIRAKFYKNYKTRATISVESLKESVSQMFIKEYNTVKQEEAGETSEEELFSKTETRLKDAGIQLQ</sequence>
<proteinExistence type="inferred from homology"/>
<keyword evidence="5" id="KW-0687">Ribonucleoprotein</keyword>
<keyword evidence="9" id="KW-1185">Reference proteome</keyword>
<organism evidence="8 9">
    <name type="scientific">Caenorhabditis auriculariae</name>
    <dbReference type="NCBI Taxonomy" id="2777116"/>
    <lineage>
        <taxon>Eukaryota</taxon>
        <taxon>Metazoa</taxon>
        <taxon>Ecdysozoa</taxon>
        <taxon>Nematoda</taxon>
        <taxon>Chromadorea</taxon>
        <taxon>Rhabditida</taxon>
        <taxon>Rhabditina</taxon>
        <taxon>Rhabditomorpha</taxon>
        <taxon>Rhabditoidea</taxon>
        <taxon>Rhabditidae</taxon>
        <taxon>Peloderinae</taxon>
        <taxon>Caenorhabditis</taxon>
    </lineage>
</organism>
<dbReference type="GO" id="GO:0005840">
    <property type="term" value="C:ribosome"/>
    <property type="evidence" value="ECO:0007669"/>
    <property type="project" value="InterPro"/>
</dbReference>
<evidence type="ECO:0000313" key="9">
    <source>
        <dbReference type="Proteomes" id="UP000835052"/>
    </source>
</evidence>
<keyword evidence="4" id="KW-0496">Mitochondrion</keyword>
<evidence type="ECO:0000256" key="2">
    <source>
        <dbReference type="ARBA" id="ARBA00009864"/>
    </source>
</evidence>
<dbReference type="Pfam" id="PF10484">
    <property type="entry name" value="MRP-S23"/>
    <property type="match status" value="1"/>
</dbReference>
<dbReference type="GO" id="GO:0003735">
    <property type="term" value="F:structural constituent of ribosome"/>
    <property type="evidence" value="ECO:0007669"/>
    <property type="project" value="InterPro"/>
</dbReference>
<accession>A0A8S1GYW9</accession>
<evidence type="ECO:0000256" key="5">
    <source>
        <dbReference type="ARBA" id="ARBA00023274"/>
    </source>
</evidence>
<evidence type="ECO:0000256" key="1">
    <source>
        <dbReference type="ARBA" id="ARBA00004173"/>
    </source>
</evidence>
<keyword evidence="3" id="KW-0689">Ribosomal protein</keyword>
<evidence type="ECO:0000256" key="3">
    <source>
        <dbReference type="ARBA" id="ARBA00022980"/>
    </source>
</evidence>
<dbReference type="GO" id="GO:0006412">
    <property type="term" value="P:translation"/>
    <property type="evidence" value="ECO:0007669"/>
    <property type="project" value="InterPro"/>
</dbReference>
<feature type="domain" description="Small ribosomal subunit protein mS23 conserved" evidence="7">
    <location>
        <begin position="6"/>
        <end position="130"/>
    </location>
</feature>
<dbReference type="InterPro" id="IPR019520">
    <property type="entry name" value="Ribosomal_mS23_met"/>
</dbReference>
<reference evidence="8" key="1">
    <citation type="submission" date="2020-10" db="EMBL/GenBank/DDBJ databases">
        <authorList>
            <person name="Kikuchi T."/>
        </authorList>
    </citation>
    <scope>NUCLEOTIDE SEQUENCE</scope>
    <source>
        <strain evidence="8">NKZ352</strain>
    </source>
</reference>
<evidence type="ECO:0000313" key="8">
    <source>
        <dbReference type="EMBL" id="CAD6188427.1"/>
    </source>
</evidence>
<evidence type="ECO:0000259" key="7">
    <source>
        <dbReference type="Pfam" id="PF10484"/>
    </source>
</evidence>
<dbReference type="InterPro" id="IPR059242">
    <property type="entry name" value="mS23_dom"/>
</dbReference>
<dbReference type="PANTHER" id="PTHR15925">
    <property type="entry name" value="MITOCHONDRIAL RIBOSOMAL PROTEIN S23"/>
    <property type="match status" value="1"/>
</dbReference>
<comment type="similarity">
    <text evidence="2">Belongs to the mitochondrion-specific ribosomal protein mS23 family.</text>
</comment>
<dbReference type="OrthoDB" id="10012356at2759"/>
<comment type="caution">
    <text evidence="8">The sequence shown here is derived from an EMBL/GenBank/DDBJ whole genome shotgun (WGS) entry which is preliminary data.</text>
</comment>
<name>A0A8S1GYW9_9PELO</name>
<dbReference type="Proteomes" id="UP000835052">
    <property type="component" value="Unassembled WGS sequence"/>
</dbReference>
<dbReference type="PANTHER" id="PTHR15925:SF2">
    <property type="entry name" value="SMALL RIBOSOMAL SUBUNIT PROTEIN MS23"/>
    <property type="match status" value="1"/>
</dbReference>
<dbReference type="GO" id="GO:0005739">
    <property type="term" value="C:mitochondrion"/>
    <property type="evidence" value="ECO:0007669"/>
    <property type="project" value="InterPro"/>
</dbReference>
<dbReference type="InterPro" id="IPR023611">
    <property type="entry name" value="mS23_dom_met"/>
</dbReference>
<protein>
    <recommendedName>
        <fullName evidence="6">Small ribosomal subunit protein mS23</fullName>
    </recommendedName>
</protein>